<dbReference type="PANTHER" id="PTHR30606">
    <property type="entry name" value="LIPID A BIOSYNTHESIS LAUROYL ACYLTRANSFERASE"/>
    <property type="match status" value="1"/>
</dbReference>
<dbReference type="Pfam" id="PF03279">
    <property type="entry name" value="Lip_A_acyltrans"/>
    <property type="match status" value="1"/>
</dbReference>
<dbReference type="PANTHER" id="PTHR30606:SF9">
    <property type="entry name" value="LIPID A BIOSYNTHESIS LAUROYLTRANSFERASE"/>
    <property type="match status" value="1"/>
</dbReference>
<dbReference type="EMBL" id="JAAVTX010000007">
    <property type="protein sequence ID" value="NKE47743.1"/>
    <property type="molecule type" value="Genomic_DNA"/>
</dbReference>
<proteinExistence type="predicted"/>
<evidence type="ECO:0000313" key="8">
    <source>
        <dbReference type="Proteomes" id="UP000765160"/>
    </source>
</evidence>
<protein>
    <submittedName>
        <fullName evidence="7">Lipid A biosynthesis acyltransferase</fullName>
    </submittedName>
</protein>
<keyword evidence="8" id="KW-1185">Reference proteome</keyword>
<dbReference type="InterPro" id="IPR014548">
    <property type="entry name" value="Ac_Trasf"/>
</dbReference>
<dbReference type="InterPro" id="IPR004960">
    <property type="entry name" value="LipA_acyltrans"/>
</dbReference>
<dbReference type="PIRSF" id="PIRSF028561">
    <property type="entry name" value="Ac_Trasf"/>
    <property type="match status" value="1"/>
</dbReference>
<comment type="caution">
    <text evidence="7">The sequence shown here is derived from an EMBL/GenBank/DDBJ whole genome shotgun (WGS) entry which is preliminary data.</text>
</comment>
<name>A0ABX1F5V7_9PROT</name>
<dbReference type="RefSeq" id="WP_168053437.1">
    <property type="nucleotide sequence ID" value="NZ_JAATJR010000007.1"/>
</dbReference>
<evidence type="ECO:0000256" key="2">
    <source>
        <dbReference type="ARBA" id="ARBA00022475"/>
    </source>
</evidence>
<sequence>MADAALNPQSEWVRAPERGNNFWLRVMIGITRTLGWRAGHVLLYPITAYFLAFSPRQRASARQYLDRALGRPARLADLWTLYFTFAATILDRVWLASGRTGDFSITVQGLDALRARVEAGQGCLLFGAHLGSFEALRAIADAGCPVEVSILMHEANATRVKAVFDTLGGAGRAAAIIPLGSPDSMLRVREVLERGGLVGLLADRAPAGQRLHLADFLGHPAPLPTGPHLLAAVLGVPVLLAFGIRTGTRRYEIIFREFAERVAPAGRAGREAAVAASVEAYARELEAMCRAHPTNWFNFYPFWQAP</sequence>
<keyword evidence="2" id="KW-1003">Cell membrane</keyword>
<dbReference type="Proteomes" id="UP000765160">
    <property type="component" value="Unassembled WGS sequence"/>
</dbReference>
<evidence type="ECO:0000256" key="6">
    <source>
        <dbReference type="ARBA" id="ARBA00023315"/>
    </source>
</evidence>
<reference evidence="7 8" key="1">
    <citation type="submission" date="2020-03" db="EMBL/GenBank/DDBJ databases">
        <title>Roseomonas selenitidurans sp. nov. isolated from soil.</title>
        <authorList>
            <person name="Liu H."/>
        </authorList>
    </citation>
    <scope>NUCLEOTIDE SEQUENCE [LARGE SCALE GENOMIC DNA]</scope>
    <source>
        <strain evidence="7 8">JCM 15073</strain>
    </source>
</reference>
<dbReference type="GO" id="GO:0016746">
    <property type="term" value="F:acyltransferase activity"/>
    <property type="evidence" value="ECO:0007669"/>
    <property type="project" value="UniProtKB-KW"/>
</dbReference>
<accession>A0ABX1F5V7</accession>
<gene>
    <name evidence="7" type="ORF">HB662_23400</name>
</gene>
<dbReference type="CDD" id="cd07984">
    <property type="entry name" value="LPLAT_LABLAT-like"/>
    <property type="match status" value="1"/>
</dbReference>
<organism evidence="7 8">
    <name type="scientific">Falsiroseomonas frigidaquae</name>
    <dbReference type="NCBI Taxonomy" id="487318"/>
    <lineage>
        <taxon>Bacteria</taxon>
        <taxon>Pseudomonadati</taxon>
        <taxon>Pseudomonadota</taxon>
        <taxon>Alphaproteobacteria</taxon>
        <taxon>Acetobacterales</taxon>
        <taxon>Roseomonadaceae</taxon>
        <taxon>Falsiroseomonas</taxon>
    </lineage>
</organism>
<keyword evidence="5" id="KW-0472">Membrane</keyword>
<evidence type="ECO:0000256" key="1">
    <source>
        <dbReference type="ARBA" id="ARBA00004533"/>
    </source>
</evidence>
<evidence type="ECO:0000313" key="7">
    <source>
        <dbReference type="EMBL" id="NKE47743.1"/>
    </source>
</evidence>
<keyword evidence="6 7" id="KW-0012">Acyltransferase</keyword>
<comment type="subcellular location">
    <subcellularLocation>
        <location evidence="1">Cell inner membrane</location>
    </subcellularLocation>
</comment>
<evidence type="ECO:0000256" key="4">
    <source>
        <dbReference type="ARBA" id="ARBA00022679"/>
    </source>
</evidence>
<keyword evidence="4" id="KW-0808">Transferase</keyword>
<evidence type="ECO:0000256" key="3">
    <source>
        <dbReference type="ARBA" id="ARBA00022519"/>
    </source>
</evidence>
<evidence type="ECO:0000256" key="5">
    <source>
        <dbReference type="ARBA" id="ARBA00023136"/>
    </source>
</evidence>
<keyword evidence="3" id="KW-0997">Cell inner membrane</keyword>